<evidence type="ECO:0000313" key="3">
    <source>
        <dbReference type="Proteomes" id="UP000315783"/>
    </source>
</evidence>
<dbReference type="InterPro" id="IPR052228">
    <property type="entry name" value="Sec_Metab_Biosynth_Oxidored"/>
</dbReference>
<dbReference type="InterPro" id="IPR036291">
    <property type="entry name" value="NAD(P)-bd_dom_sf"/>
</dbReference>
<reference evidence="2 3" key="1">
    <citation type="journal article" date="2019" name="Appl. Microbiol. Biotechnol.">
        <title>Genome sequence of Isaria javanica and comparative genome analysis insights into family S53 peptidase evolution in fungal entomopathogens.</title>
        <authorList>
            <person name="Lin R."/>
            <person name="Zhang X."/>
            <person name="Xin B."/>
            <person name="Zou M."/>
            <person name="Gao Y."/>
            <person name="Qin F."/>
            <person name="Hu Q."/>
            <person name="Xie B."/>
            <person name="Cheng X."/>
        </authorList>
    </citation>
    <scope>NUCLEOTIDE SEQUENCE [LARGE SCALE GENOMIC DNA]</scope>
    <source>
        <strain evidence="2 3">IJ1G</strain>
    </source>
</reference>
<evidence type="ECO:0000256" key="1">
    <source>
        <dbReference type="ARBA" id="ARBA00023002"/>
    </source>
</evidence>
<dbReference type="Gene3D" id="3.40.50.720">
    <property type="entry name" value="NAD(P)-binding Rossmann-like Domain"/>
    <property type="match status" value="1"/>
</dbReference>
<dbReference type="PANTHER" id="PTHR47534">
    <property type="entry name" value="YALI0E05731P"/>
    <property type="match status" value="1"/>
</dbReference>
<sequence length="299" mass="32788">MMLEAARGPARVRRTVVAVFVGGTSGIGEYTLKEFTRAVRRPRIYVDRIVVQRRQVNPDGLLTFVQGDISHLRNVDALCKKVQDQEKAITIGFWSAGSLTSGQSKSVYSRTRIISNFLPQLKAATGIRRVISVSTGTTEGEIDFDDFQLLKGGGISKQREHNSSMISLTSVYFATKVPSVSFIHDYPGHVKSGISRGTTGVLKAAFVVINTLGPLLFFKPEKESGDRHLYHLTSERFEDQGGGVDGVAGSGVYSCDADNNEAPEKVENILSRHKKPGAVGRVWKRIQDNTMLILESSSE</sequence>
<comment type="caution">
    <text evidence="2">The sequence shown here is derived from an EMBL/GenBank/DDBJ whole genome shotgun (WGS) entry which is preliminary data.</text>
</comment>
<protein>
    <submittedName>
        <fullName evidence="2">NAD(P)-binding domain</fullName>
    </submittedName>
</protein>
<proteinExistence type="predicted"/>
<evidence type="ECO:0000313" key="2">
    <source>
        <dbReference type="EMBL" id="TQV94534.1"/>
    </source>
</evidence>
<dbReference type="AlphaFoldDB" id="A0A545UYH1"/>
<dbReference type="SUPFAM" id="SSF51735">
    <property type="entry name" value="NAD(P)-binding Rossmann-fold domains"/>
    <property type="match status" value="1"/>
</dbReference>
<dbReference type="EMBL" id="SPUK01000009">
    <property type="protein sequence ID" value="TQV94534.1"/>
    <property type="molecule type" value="Genomic_DNA"/>
</dbReference>
<dbReference type="Proteomes" id="UP000315783">
    <property type="component" value="Unassembled WGS sequence"/>
</dbReference>
<dbReference type="STRING" id="43265.A0A545UYH1"/>
<keyword evidence="3" id="KW-1185">Reference proteome</keyword>
<organism evidence="2 3">
    <name type="scientific">Cordyceps javanica</name>
    <dbReference type="NCBI Taxonomy" id="43265"/>
    <lineage>
        <taxon>Eukaryota</taxon>
        <taxon>Fungi</taxon>
        <taxon>Dikarya</taxon>
        <taxon>Ascomycota</taxon>
        <taxon>Pezizomycotina</taxon>
        <taxon>Sordariomycetes</taxon>
        <taxon>Hypocreomycetidae</taxon>
        <taxon>Hypocreales</taxon>
        <taxon>Cordycipitaceae</taxon>
        <taxon>Cordyceps</taxon>
    </lineage>
</organism>
<keyword evidence="1" id="KW-0560">Oxidoreductase</keyword>
<dbReference type="PANTHER" id="PTHR47534:SF3">
    <property type="entry name" value="ALCOHOL DEHYDROGENASE-LIKE C-TERMINAL DOMAIN-CONTAINING PROTEIN"/>
    <property type="match status" value="1"/>
</dbReference>
<gene>
    <name evidence="2" type="ORF">IF1G_06545</name>
</gene>
<dbReference type="GO" id="GO:0016491">
    <property type="term" value="F:oxidoreductase activity"/>
    <property type="evidence" value="ECO:0007669"/>
    <property type="project" value="UniProtKB-KW"/>
</dbReference>
<accession>A0A545UYH1</accession>
<name>A0A545UYH1_9HYPO</name>